<evidence type="ECO:0000313" key="2">
    <source>
        <dbReference type="EMBL" id="ADN18101.1"/>
    </source>
</evidence>
<accession>E0UMC1</accession>
<dbReference type="Proteomes" id="UP000008206">
    <property type="component" value="Plasmid Cy782202"/>
</dbReference>
<dbReference type="HOGENOM" id="CLU_1710234_0_0_3"/>
<name>E0UMC1_GLOV7</name>
<reference evidence="3" key="1">
    <citation type="journal article" date="2011" name="MBio">
        <title>Novel metabolic attributes of the genus Cyanothece, comprising a group of unicellular nitrogen-fixing Cyanobacteria.</title>
        <authorList>
            <person name="Bandyopadhyay A."/>
            <person name="Elvitigala T."/>
            <person name="Welsh E."/>
            <person name="Stockel J."/>
            <person name="Liberton M."/>
            <person name="Min H."/>
            <person name="Sherman L.A."/>
            <person name="Pakrasi H.B."/>
        </authorList>
    </citation>
    <scope>NUCLEOTIDE SEQUENCE [LARGE SCALE GENOMIC DNA]</scope>
    <source>
        <strain evidence="3">PCC 7822</strain>
        <plasmid evidence="3">Cy782202</plasmid>
    </source>
</reference>
<organism evidence="2 3">
    <name type="scientific">Gloeothece verrucosa (strain PCC 7822)</name>
    <name type="common">Cyanothece sp. (strain PCC 7822)</name>
    <dbReference type="NCBI Taxonomy" id="497965"/>
    <lineage>
        <taxon>Bacteria</taxon>
        <taxon>Bacillati</taxon>
        <taxon>Cyanobacteriota</taxon>
        <taxon>Cyanophyceae</taxon>
        <taxon>Oscillatoriophycideae</taxon>
        <taxon>Chroococcales</taxon>
        <taxon>Aphanothecaceae</taxon>
        <taxon>Gloeothece</taxon>
        <taxon>Gloeothece verrucosa</taxon>
    </lineage>
</organism>
<sequence length="153" mass="16251">MNQTTLKIKIESVTPVEYSEDGGVKKVSGSCWFQFYDTNSKQTLQSSIEFDAYNGTGGAILNAGENAVWIAVGRLDIFKPSQTSPNHSLLLHIQQAFLVNAAPASIDAAPVAIPEVIVPVSKPKLELVGAGVGAGAHQNGKKPIDDNCDDIPF</sequence>
<dbReference type="EMBL" id="CP002200">
    <property type="protein sequence ID" value="ADN18101.1"/>
    <property type="molecule type" value="Genomic_DNA"/>
</dbReference>
<protein>
    <submittedName>
        <fullName evidence="2">Uncharacterized protein</fullName>
    </submittedName>
</protein>
<gene>
    <name evidence="2" type="ordered locus">Cyan7822_6304</name>
</gene>
<feature type="region of interest" description="Disordered" evidence="1">
    <location>
        <begin position="134"/>
        <end position="153"/>
    </location>
</feature>
<evidence type="ECO:0000313" key="3">
    <source>
        <dbReference type="Proteomes" id="UP000008206"/>
    </source>
</evidence>
<dbReference type="RefSeq" id="WP_013334849.1">
    <property type="nucleotide sequence ID" value="NC_014534.1"/>
</dbReference>
<geneLocation type="plasmid" evidence="2 3">
    <name>Cy782202</name>
</geneLocation>
<keyword evidence="2" id="KW-0614">Plasmid</keyword>
<dbReference type="KEGG" id="cyj:Cyan7822_6304"/>
<dbReference type="AlphaFoldDB" id="E0UMC1"/>
<evidence type="ECO:0000256" key="1">
    <source>
        <dbReference type="SAM" id="MobiDB-lite"/>
    </source>
</evidence>
<keyword evidence="3" id="KW-1185">Reference proteome</keyword>
<proteinExistence type="predicted"/>